<evidence type="ECO:0000313" key="1">
    <source>
        <dbReference type="EMBL" id="XRL96815.1"/>
    </source>
</evidence>
<dbReference type="EMBL" id="CP120576">
    <property type="protein sequence ID" value="XRL96815.1"/>
    <property type="molecule type" value="Genomic_DNA"/>
</dbReference>
<reference evidence="1" key="1">
    <citation type="submission" date="2025-02" db="EMBL/GenBank/DDBJ databases">
        <title>Complete genome sequences of 52 Bacillus and Priestia strains isolated from West-African fermentations and 26 reference strains from the DSMZ collection.</title>
        <authorList>
            <person name="Wiedenbein E.S."/>
            <person name="Canoy T.S."/>
            <person name="Hui Y."/>
            <person name="Parkouda C."/>
            <person name="Dawende C."/>
            <person name="Ametefe E."/>
            <person name="Jespersen L."/>
            <person name="Nielsen D.S."/>
        </authorList>
    </citation>
    <scope>NUCLEOTIDE SEQUENCE</scope>
    <source>
        <strain evidence="1">PRO56</strain>
    </source>
</reference>
<evidence type="ECO:0000313" key="2">
    <source>
        <dbReference type="Proteomes" id="UP001214898"/>
    </source>
</evidence>
<organism evidence="1 2">
    <name type="scientific">Bacillus subtilis</name>
    <dbReference type="NCBI Taxonomy" id="1423"/>
    <lineage>
        <taxon>Bacteria</taxon>
        <taxon>Bacillati</taxon>
        <taxon>Bacillota</taxon>
        <taxon>Bacilli</taxon>
        <taxon>Bacillales</taxon>
        <taxon>Bacillaceae</taxon>
        <taxon>Bacillus</taxon>
    </lineage>
</organism>
<dbReference type="Proteomes" id="UP001214898">
    <property type="component" value="Chromosome"/>
</dbReference>
<accession>A0AC62A3Y3</accession>
<gene>
    <name evidence="1" type="ORF">P5633_21995</name>
</gene>
<protein>
    <submittedName>
        <fullName evidence="1">Molecular chaperone TorD family protein</fullName>
    </submittedName>
</protein>
<sequence length="52" mass="5762">MSSLLLAESAGIQKAYEDYTQHFIGSNSLNAPPWGSIYLTVNIDCLRKKGMK</sequence>
<proteinExistence type="predicted"/>
<name>A0AC62A3Y3_BACIU</name>